<feature type="compositionally biased region" description="Acidic residues" evidence="1">
    <location>
        <begin position="1"/>
        <end position="24"/>
    </location>
</feature>
<comment type="caution">
    <text evidence="2">The sequence shown here is derived from an EMBL/GenBank/DDBJ whole genome shotgun (WGS) entry which is preliminary data.</text>
</comment>
<proteinExistence type="predicted"/>
<organism evidence="2 3">
    <name type="scientific">Streblomastix strix</name>
    <dbReference type="NCBI Taxonomy" id="222440"/>
    <lineage>
        <taxon>Eukaryota</taxon>
        <taxon>Metamonada</taxon>
        <taxon>Preaxostyla</taxon>
        <taxon>Oxymonadida</taxon>
        <taxon>Streblomastigidae</taxon>
        <taxon>Streblomastix</taxon>
    </lineage>
</organism>
<feature type="region of interest" description="Disordered" evidence="1">
    <location>
        <begin position="1"/>
        <end position="33"/>
    </location>
</feature>
<name>A0A5J4T7M0_9EUKA</name>
<dbReference type="EMBL" id="SNRW01036440">
    <property type="protein sequence ID" value="KAA6354374.1"/>
    <property type="molecule type" value="Genomic_DNA"/>
</dbReference>
<feature type="non-terminal residue" evidence="2">
    <location>
        <position position="1"/>
    </location>
</feature>
<evidence type="ECO:0000313" key="3">
    <source>
        <dbReference type="Proteomes" id="UP000324800"/>
    </source>
</evidence>
<gene>
    <name evidence="2" type="ORF">EZS28_050099</name>
</gene>
<dbReference type="AlphaFoldDB" id="A0A5J4T7M0"/>
<accession>A0A5J4T7M0</accession>
<dbReference type="Proteomes" id="UP000324800">
    <property type="component" value="Unassembled WGS sequence"/>
</dbReference>
<sequence length="33" mass="3713">FDSEEDKLELSDDDVKDEKEDDSSSEDKTSAGF</sequence>
<evidence type="ECO:0000256" key="1">
    <source>
        <dbReference type="SAM" id="MobiDB-lite"/>
    </source>
</evidence>
<reference evidence="2 3" key="1">
    <citation type="submission" date="2019-03" db="EMBL/GenBank/DDBJ databases">
        <title>Single cell metagenomics reveals metabolic interactions within the superorganism composed of flagellate Streblomastix strix and complex community of Bacteroidetes bacteria on its surface.</title>
        <authorList>
            <person name="Treitli S.C."/>
            <person name="Kolisko M."/>
            <person name="Husnik F."/>
            <person name="Keeling P."/>
            <person name="Hampl V."/>
        </authorList>
    </citation>
    <scope>NUCLEOTIDE SEQUENCE [LARGE SCALE GENOMIC DNA]</scope>
    <source>
        <strain evidence="2">ST1C</strain>
    </source>
</reference>
<protein>
    <submittedName>
        <fullName evidence="2">Uncharacterized protein</fullName>
    </submittedName>
</protein>
<evidence type="ECO:0000313" key="2">
    <source>
        <dbReference type="EMBL" id="KAA6354374.1"/>
    </source>
</evidence>